<feature type="region of interest" description="Disordered" evidence="1">
    <location>
        <begin position="1"/>
        <end position="61"/>
    </location>
</feature>
<name>A0A5J4ZMC5_9ASTE</name>
<dbReference type="Proteomes" id="UP000325577">
    <property type="component" value="Linkage Group LG7"/>
</dbReference>
<evidence type="ECO:0000313" key="2">
    <source>
        <dbReference type="EMBL" id="KAA8518826.1"/>
    </source>
</evidence>
<keyword evidence="3" id="KW-1185">Reference proteome</keyword>
<dbReference type="EMBL" id="CM018050">
    <property type="protein sequence ID" value="KAA8518826.1"/>
    <property type="molecule type" value="Genomic_DNA"/>
</dbReference>
<gene>
    <name evidence="2" type="ORF">F0562_016400</name>
</gene>
<dbReference type="AlphaFoldDB" id="A0A5J4ZMC5"/>
<reference evidence="2 3" key="1">
    <citation type="submission" date="2019-09" db="EMBL/GenBank/DDBJ databases">
        <title>A chromosome-level genome assembly of the Chinese tupelo Nyssa sinensis.</title>
        <authorList>
            <person name="Yang X."/>
            <person name="Kang M."/>
            <person name="Yang Y."/>
            <person name="Xiong H."/>
            <person name="Wang M."/>
            <person name="Zhang Z."/>
            <person name="Wang Z."/>
            <person name="Wu H."/>
            <person name="Ma T."/>
            <person name="Liu J."/>
            <person name="Xi Z."/>
        </authorList>
    </citation>
    <scope>NUCLEOTIDE SEQUENCE [LARGE SCALE GENOMIC DNA]</scope>
    <source>
        <strain evidence="2">J267</strain>
        <tissue evidence="2">Leaf</tissue>
    </source>
</reference>
<feature type="compositionally biased region" description="Basic and acidic residues" evidence="1">
    <location>
        <begin position="1"/>
        <end position="15"/>
    </location>
</feature>
<evidence type="ECO:0000313" key="3">
    <source>
        <dbReference type="Proteomes" id="UP000325577"/>
    </source>
</evidence>
<feature type="compositionally biased region" description="Acidic residues" evidence="1">
    <location>
        <begin position="160"/>
        <end position="170"/>
    </location>
</feature>
<protein>
    <submittedName>
        <fullName evidence="2">Uncharacterized protein</fullName>
    </submittedName>
</protein>
<evidence type="ECO:0000256" key="1">
    <source>
        <dbReference type="SAM" id="MobiDB-lite"/>
    </source>
</evidence>
<proteinExistence type="predicted"/>
<feature type="region of interest" description="Disordered" evidence="1">
    <location>
        <begin position="152"/>
        <end position="188"/>
    </location>
</feature>
<accession>A0A5J4ZMC5</accession>
<organism evidence="2 3">
    <name type="scientific">Nyssa sinensis</name>
    <dbReference type="NCBI Taxonomy" id="561372"/>
    <lineage>
        <taxon>Eukaryota</taxon>
        <taxon>Viridiplantae</taxon>
        <taxon>Streptophyta</taxon>
        <taxon>Embryophyta</taxon>
        <taxon>Tracheophyta</taxon>
        <taxon>Spermatophyta</taxon>
        <taxon>Magnoliopsida</taxon>
        <taxon>eudicotyledons</taxon>
        <taxon>Gunneridae</taxon>
        <taxon>Pentapetalae</taxon>
        <taxon>asterids</taxon>
        <taxon>Cornales</taxon>
        <taxon>Nyssaceae</taxon>
        <taxon>Nyssa</taxon>
    </lineage>
</organism>
<sequence length="188" mass="20753">MEKVSRESSPEKNVHVTEPTQSGEDDGESKGNDISAIPKIDTGSSPPVRGRRCAESNGSLSISESHFTEVETVQIRNLSEKSQESDKKHILYDFNDEQEDGDYVLATAEEKDCNMDDETTLLEEEELANAESNDPIDEIALLQKESEIPIGRIACKDSNTDEEVEDDSESEYASASEDIMDSPPAARH</sequence>